<sequence>MRIAIAAAIVMAATSVHAACPDAAAIGRFVADYKSLTPARSFGPGLSVADGLCAQDAIVAALSADLGAPVGYKVGLTSKATQDRFKVPHPVRGVLLEKMLLADGARVAVPYGAIPVMEADLLVRVRDGAINDAASDLDVLRNLSAVVPFIELPDLAYAPGELLDGGNLTAINVAARLGVVGADIPVEATEAFAAALAAMKIRMVDDTGKQLAEATGAAVLDHPINVVRWLVQDLKANGRRLKAGDIISLGSFSPLLPAVPAIGRTITVEYTGLPGGPRSVSMALVAKGN</sequence>
<feature type="signal peptide" evidence="1">
    <location>
        <begin position="1"/>
        <end position="18"/>
    </location>
</feature>
<dbReference type="Gene3D" id="3.90.850.10">
    <property type="entry name" value="Fumarylacetoacetase-like, C-terminal domain"/>
    <property type="match status" value="1"/>
</dbReference>
<organism evidence="2 3">
    <name type="scientific">Stella humosa</name>
    <dbReference type="NCBI Taxonomy" id="94"/>
    <lineage>
        <taxon>Bacteria</taxon>
        <taxon>Pseudomonadati</taxon>
        <taxon>Pseudomonadota</taxon>
        <taxon>Alphaproteobacteria</taxon>
        <taxon>Rhodospirillales</taxon>
        <taxon>Stellaceae</taxon>
        <taxon>Stella</taxon>
    </lineage>
</organism>
<evidence type="ECO:0000313" key="3">
    <source>
        <dbReference type="Proteomes" id="UP000278222"/>
    </source>
</evidence>
<evidence type="ECO:0000313" key="2">
    <source>
        <dbReference type="EMBL" id="ROQ01542.1"/>
    </source>
</evidence>
<feature type="chain" id="PRO_5017970829" evidence="1">
    <location>
        <begin position="19"/>
        <end position="289"/>
    </location>
</feature>
<accession>A0A3N1M6T2</accession>
<dbReference type="EMBL" id="RJKX01000011">
    <property type="protein sequence ID" value="ROQ01542.1"/>
    <property type="molecule type" value="Genomic_DNA"/>
</dbReference>
<dbReference type="PANTHER" id="PTHR30143:SF0">
    <property type="entry name" value="2-KETO-4-PENTENOATE HYDRATASE"/>
    <property type="match status" value="1"/>
</dbReference>
<keyword evidence="3" id="KW-1185">Reference proteome</keyword>
<dbReference type="SUPFAM" id="SSF56529">
    <property type="entry name" value="FAH"/>
    <property type="match status" value="1"/>
</dbReference>
<comment type="caution">
    <text evidence="2">The sequence shown here is derived from an EMBL/GenBank/DDBJ whole genome shotgun (WGS) entry which is preliminary data.</text>
</comment>
<dbReference type="InterPro" id="IPR036663">
    <property type="entry name" value="Fumarylacetoacetase_C_sf"/>
</dbReference>
<gene>
    <name evidence="2" type="ORF">EDC65_0722</name>
</gene>
<proteinExistence type="predicted"/>
<dbReference type="GO" id="GO:0008684">
    <property type="term" value="F:2-oxopent-4-enoate hydratase activity"/>
    <property type="evidence" value="ECO:0007669"/>
    <property type="project" value="TreeGrafter"/>
</dbReference>
<reference evidence="2 3" key="1">
    <citation type="submission" date="2018-11" db="EMBL/GenBank/DDBJ databases">
        <title>Genomic Encyclopedia of Type Strains, Phase IV (KMG-IV): sequencing the most valuable type-strain genomes for metagenomic binning, comparative biology and taxonomic classification.</title>
        <authorList>
            <person name="Goeker M."/>
        </authorList>
    </citation>
    <scope>NUCLEOTIDE SEQUENCE [LARGE SCALE GENOMIC DNA]</scope>
    <source>
        <strain evidence="2 3">DSM 5900</strain>
    </source>
</reference>
<dbReference type="PANTHER" id="PTHR30143">
    <property type="entry name" value="ACID HYDRATASE"/>
    <property type="match status" value="1"/>
</dbReference>
<dbReference type="AlphaFoldDB" id="A0A3N1M6T2"/>
<evidence type="ECO:0000256" key="1">
    <source>
        <dbReference type="SAM" id="SignalP"/>
    </source>
</evidence>
<dbReference type="GO" id="GO:0005737">
    <property type="term" value="C:cytoplasm"/>
    <property type="evidence" value="ECO:0007669"/>
    <property type="project" value="TreeGrafter"/>
</dbReference>
<dbReference type="InterPro" id="IPR050772">
    <property type="entry name" value="Hydratase-Decarb/MhpD_sf"/>
</dbReference>
<dbReference type="OrthoDB" id="9792137at2"/>
<name>A0A3N1M6T2_9PROT</name>
<dbReference type="RefSeq" id="WP_123688287.1">
    <property type="nucleotide sequence ID" value="NZ_AP019700.1"/>
</dbReference>
<keyword evidence="1" id="KW-0732">Signal</keyword>
<protein>
    <submittedName>
        <fullName evidence="2">2-keto-4-pentenoate hydratase</fullName>
    </submittedName>
</protein>
<dbReference type="Proteomes" id="UP000278222">
    <property type="component" value="Unassembled WGS sequence"/>
</dbReference>